<dbReference type="PROSITE" id="PS50089">
    <property type="entry name" value="ZF_RING_2"/>
    <property type="match status" value="1"/>
</dbReference>
<name>A0A367YR71_9ASCO</name>
<dbReference type="GO" id="GO:0030897">
    <property type="term" value="C:HOPS complex"/>
    <property type="evidence" value="ECO:0007669"/>
    <property type="project" value="TreeGrafter"/>
</dbReference>
<dbReference type="Gene3D" id="3.30.40.10">
    <property type="entry name" value="Zinc/RING finger domain, C3HC4 (zinc finger)"/>
    <property type="match status" value="1"/>
</dbReference>
<evidence type="ECO:0000256" key="3">
    <source>
        <dbReference type="ARBA" id="ARBA00022833"/>
    </source>
</evidence>
<dbReference type="SUPFAM" id="SSF57850">
    <property type="entry name" value="RING/U-box"/>
    <property type="match status" value="1"/>
</dbReference>
<feature type="region of interest" description="Disordered" evidence="6">
    <location>
        <begin position="1"/>
        <end position="22"/>
    </location>
</feature>
<keyword evidence="3" id="KW-0862">Zinc</keyword>
<dbReference type="InterPro" id="IPR001841">
    <property type="entry name" value="Znf_RING"/>
</dbReference>
<dbReference type="SUPFAM" id="SSF50969">
    <property type="entry name" value="YVTN repeat-like/Quinoprotein amine dehydrogenase"/>
    <property type="match status" value="1"/>
</dbReference>
<dbReference type="GO" id="GO:0098588">
    <property type="term" value="C:bounding membrane of organelle"/>
    <property type="evidence" value="ECO:0007669"/>
    <property type="project" value="UniProtKB-ARBA"/>
</dbReference>
<dbReference type="InterPro" id="IPR013083">
    <property type="entry name" value="Znf_RING/FYVE/PHD"/>
</dbReference>
<dbReference type="PANTHER" id="PTHR23323:SF26">
    <property type="entry name" value="VACUOLAR PROTEIN SORTING-ASSOCIATED PROTEIN 18 HOMOLOG"/>
    <property type="match status" value="1"/>
</dbReference>
<accession>A0A367YR71</accession>
<dbReference type="PROSITE" id="PS50236">
    <property type="entry name" value="CHCR"/>
    <property type="match status" value="1"/>
</dbReference>
<comment type="caution">
    <text evidence="8">The sequence shown here is derived from an EMBL/GenBank/DDBJ whole genome shotgun (WGS) entry which is preliminary data.</text>
</comment>
<dbReference type="GO" id="GO:0006886">
    <property type="term" value="P:intracellular protein transport"/>
    <property type="evidence" value="ECO:0007669"/>
    <property type="project" value="UniProtKB-UniRule"/>
</dbReference>
<dbReference type="InterPro" id="IPR011044">
    <property type="entry name" value="Quino_amine_DH_bsu"/>
</dbReference>
<evidence type="ECO:0000313" key="8">
    <source>
        <dbReference type="EMBL" id="RCK67512.1"/>
    </source>
</evidence>
<evidence type="ECO:0000313" key="9">
    <source>
        <dbReference type="Proteomes" id="UP000253472"/>
    </source>
</evidence>
<dbReference type="SMART" id="SM00184">
    <property type="entry name" value="RING"/>
    <property type="match status" value="1"/>
</dbReference>
<keyword evidence="2 4" id="KW-0863">Zinc-finger</keyword>
<dbReference type="InterPro" id="IPR007810">
    <property type="entry name" value="Pep3/Vps18_beta-prop"/>
</dbReference>
<dbReference type="Pfam" id="PF05131">
    <property type="entry name" value="Pep3_Vps18"/>
    <property type="match status" value="1"/>
</dbReference>
<sequence length="810" mass="94278">MSANGRRTKSIRSDSNSTYTSHSLDQQQALVCDNLPQPTFELEPVHLQFNLNNKFNKLLVSNNIMFILLPSLVYRIDLDNPSLVDNYLLPGKLTNVWLNPNGKELIIQIENESYYQLHDKSFKQFKFKHTNITTIAFTNNHTLVIGTEEGHVYLYERSLKQVHKVNSSIQGIVFSSNNSQINIIADKLYSWDCFDTSFAELQKVFKHTDPTVKSINPPGILSSSKEHYLYINRDNEIITNDDEMQLDRLDDKLSQVMLSPHHIIGYHENVIKIYNKLNKNVKEITVPETKIRGITADYISNTYWVYTKNSIFELVIENESILVWYDYYKMGKYMDALKYLEDAREDNFYKRDLVLIKQGYDYLQQGGFGIVSDDLGLQIRGIQILAQLTEPFEKVCLMILNHQGLDLLLIEYLLAKLNKKNKIQMVVLSTWVIELMVRSGDARFNDFLKANYKHLDRPTMYQVLSSEKLLFYAELLEDYTYILQYHIKKQEWKQAINTLIKLYTKGVIDPVYETAVMILMNYPKVTDTWLKLELQYEKLLPALLNRPELAVPFLQKITMEKNYKKSRHVNNTYLSLLITRNDSDKQIIKFINSTSNYERNFILRLCISHKKYHAAVLLYVEMKLYEQALELALSHDLVPLAEFILSKFNDNDDKQVASIKYEDVNYSTKRKLWLKYGKYLIDKDLDLKETLRQSSLQLKDVLMLLPDGVSVNNFKDEIVESLNGYNAKINLLSLEMKESLSISTKLKQELRDFNKNKTIAIIEPGEPCAVCGDLLLKNSSLVYFPNCHHGFHKDCIKDTNACSLCNDFNI</sequence>
<evidence type="ECO:0000256" key="1">
    <source>
        <dbReference type="ARBA" id="ARBA00022723"/>
    </source>
</evidence>
<keyword evidence="9" id="KW-1185">Reference proteome</keyword>
<dbReference type="GO" id="GO:0008270">
    <property type="term" value="F:zinc ion binding"/>
    <property type="evidence" value="ECO:0007669"/>
    <property type="project" value="UniProtKB-KW"/>
</dbReference>
<dbReference type="GO" id="GO:0030674">
    <property type="term" value="F:protein-macromolecule adaptor activity"/>
    <property type="evidence" value="ECO:0007669"/>
    <property type="project" value="TreeGrafter"/>
</dbReference>
<reference evidence="8 9" key="1">
    <citation type="submission" date="2018-06" db="EMBL/GenBank/DDBJ databases">
        <title>Whole genome sequencing of Candida tropicalis (genome annotated by CSBL at Korea University).</title>
        <authorList>
            <person name="Ahn J."/>
        </authorList>
    </citation>
    <scope>NUCLEOTIDE SEQUENCE [LARGE SCALE GENOMIC DNA]</scope>
    <source>
        <strain evidence="8 9">ATCC 20962</strain>
    </source>
</reference>
<evidence type="ECO:0000256" key="2">
    <source>
        <dbReference type="ARBA" id="ARBA00022771"/>
    </source>
</evidence>
<dbReference type="STRING" id="5486.A0A367YR71"/>
<evidence type="ECO:0000259" key="7">
    <source>
        <dbReference type="PROSITE" id="PS50089"/>
    </source>
</evidence>
<organism evidence="8 9">
    <name type="scientific">Candida viswanathii</name>
    <dbReference type="NCBI Taxonomy" id="5486"/>
    <lineage>
        <taxon>Eukaryota</taxon>
        <taxon>Fungi</taxon>
        <taxon>Dikarya</taxon>
        <taxon>Ascomycota</taxon>
        <taxon>Saccharomycotina</taxon>
        <taxon>Pichiomycetes</taxon>
        <taxon>Debaryomycetaceae</taxon>
        <taxon>Candida/Lodderomyces clade</taxon>
        <taxon>Candida</taxon>
    </lineage>
</organism>
<feature type="compositionally biased region" description="Basic residues" evidence="6">
    <location>
        <begin position="1"/>
        <end position="10"/>
    </location>
</feature>
<dbReference type="GO" id="GO:0007032">
    <property type="term" value="P:endosome organization"/>
    <property type="evidence" value="ECO:0007669"/>
    <property type="project" value="TreeGrafter"/>
</dbReference>
<evidence type="ECO:0000256" key="5">
    <source>
        <dbReference type="PROSITE-ProRule" id="PRU01006"/>
    </source>
</evidence>
<dbReference type="GO" id="GO:0006904">
    <property type="term" value="P:vesicle docking involved in exocytosis"/>
    <property type="evidence" value="ECO:0007669"/>
    <property type="project" value="TreeGrafter"/>
</dbReference>
<dbReference type="PANTHER" id="PTHR23323">
    <property type="entry name" value="VACUOLAR PROTEIN SORTING-ASSOCIATED PROTEIN"/>
    <property type="match status" value="1"/>
</dbReference>
<evidence type="ECO:0000256" key="6">
    <source>
        <dbReference type="SAM" id="MobiDB-lite"/>
    </source>
</evidence>
<evidence type="ECO:0000256" key="4">
    <source>
        <dbReference type="PROSITE-ProRule" id="PRU00175"/>
    </source>
</evidence>
<gene>
    <name evidence="8" type="primary">PEP3_0</name>
    <name evidence="8" type="ORF">Cantr_02300</name>
</gene>
<dbReference type="InterPro" id="IPR055358">
    <property type="entry name" value="CHCR"/>
</dbReference>
<feature type="domain" description="RING-type" evidence="7">
    <location>
        <begin position="768"/>
        <end position="806"/>
    </location>
</feature>
<dbReference type="Proteomes" id="UP000253472">
    <property type="component" value="Unassembled WGS sequence"/>
</dbReference>
<keyword evidence="1" id="KW-0479">Metal-binding</keyword>
<dbReference type="Pfam" id="PF00637">
    <property type="entry name" value="Clathrin"/>
    <property type="match status" value="1"/>
</dbReference>
<dbReference type="EMBL" id="QLNQ01000001">
    <property type="protein sequence ID" value="RCK67512.1"/>
    <property type="molecule type" value="Genomic_DNA"/>
</dbReference>
<dbReference type="InterPro" id="IPR000547">
    <property type="entry name" value="Clathrin_H-chain/VPS_repeat"/>
</dbReference>
<dbReference type="GO" id="GO:0007033">
    <property type="term" value="P:vacuole organization"/>
    <property type="evidence" value="ECO:0007669"/>
    <property type="project" value="TreeGrafter"/>
</dbReference>
<dbReference type="GO" id="GO:0005768">
    <property type="term" value="C:endosome"/>
    <property type="evidence" value="ECO:0007669"/>
    <property type="project" value="TreeGrafter"/>
</dbReference>
<dbReference type="AlphaFoldDB" id="A0A367YR71"/>
<protein>
    <submittedName>
        <fullName evidence="8">Vacuolar membrane protein PEP3</fullName>
    </submittedName>
</protein>
<feature type="repeat" description="CHCR" evidence="5">
    <location>
        <begin position="522"/>
        <end position="689"/>
    </location>
</feature>
<proteinExistence type="predicted"/>
<dbReference type="GO" id="GO:0048284">
    <property type="term" value="P:organelle fusion"/>
    <property type="evidence" value="ECO:0007669"/>
    <property type="project" value="TreeGrafter"/>
</dbReference>
<feature type="compositionally biased region" description="Polar residues" evidence="6">
    <location>
        <begin position="13"/>
        <end position="22"/>
    </location>
</feature>
<dbReference type="OrthoDB" id="1845386at2759"/>